<dbReference type="GO" id="GO:0005524">
    <property type="term" value="F:ATP binding"/>
    <property type="evidence" value="ECO:0007669"/>
    <property type="project" value="UniProtKB-KW"/>
</dbReference>
<evidence type="ECO:0000256" key="16">
    <source>
        <dbReference type="ARBA" id="ARBA00023310"/>
    </source>
</evidence>
<dbReference type="GO" id="GO:0006754">
    <property type="term" value="P:ATP biosynthetic process"/>
    <property type="evidence" value="ECO:0007669"/>
    <property type="project" value="UniProtKB-KW"/>
</dbReference>
<evidence type="ECO:0000256" key="12">
    <source>
        <dbReference type="ARBA" id="ARBA00022989"/>
    </source>
</evidence>
<keyword evidence="21" id="KW-0378">Hydrolase</keyword>
<dbReference type="EMBL" id="KC353359">
    <property type="protein sequence ID" value="AGH24472.1"/>
    <property type="molecule type" value="Genomic_DNA"/>
</dbReference>
<evidence type="ECO:0000256" key="14">
    <source>
        <dbReference type="ARBA" id="ARBA00023128"/>
    </source>
</evidence>
<keyword evidence="7 19" id="KW-0812">Transmembrane</keyword>
<evidence type="ECO:0000256" key="2">
    <source>
        <dbReference type="ARBA" id="ARBA00004304"/>
    </source>
</evidence>
<evidence type="ECO:0000256" key="5">
    <source>
        <dbReference type="ARBA" id="ARBA00022448"/>
    </source>
</evidence>
<keyword evidence="8" id="KW-0547">Nucleotide-binding</keyword>
<evidence type="ECO:0000256" key="17">
    <source>
        <dbReference type="ARBA" id="ARBA00030649"/>
    </source>
</evidence>
<evidence type="ECO:0000256" key="19">
    <source>
        <dbReference type="SAM" id="Phobius"/>
    </source>
</evidence>
<protein>
    <recommendedName>
        <fullName evidence="4">H(+)-transporting two-sector ATPase</fullName>
        <ecNumber evidence="4">7.1.2.2</ecNumber>
    </recommendedName>
    <alternativeName>
        <fullName evidence="17">Mitochondrial protein YMF19</fullName>
    </alternativeName>
</protein>
<dbReference type="AlphaFoldDB" id="M4QAS5"/>
<dbReference type="GO" id="GO:1902600">
    <property type="term" value="P:proton transmembrane transport"/>
    <property type="evidence" value="ECO:0007669"/>
    <property type="project" value="UniProtKB-KW"/>
</dbReference>
<proteinExistence type="predicted"/>
<comment type="function">
    <text evidence="1">This is one of the chains of the nonenzymatic component (CF(0) subunit) of the mitochondrial ATPase complex.</text>
</comment>
<evidence type="ECO:0000256" key="8">
    <source>
        <dbReference type="ARBA" id="ARBA00022741"/>
    </source>
</evidence>
<keyword evidence="9" id="KW-0375">Hydrogen ion transport</keyword>
<keyword evidence="11" id="KW-1278">Translocase</keyword>
<keyword evidence="5" id="KW-0813">Transport</keyword>
<evidence type="ECO:0000256" key="11">
    <source>
        <dbReference type="ARBA" id="ARBA00022967"/>
    </source>
</evidence>
<evidence type="ECO:0000256" key="7">
    <source>
        <dbReference type="ARBA" id="ARBA00022692"/>
    </source>
</evidence>
<evidence type="ECO:0000256" key="4">
    <source>
        <dbReference type="ARBA" id="ARBA00012473"/>
    </source>
</evidence>
<evidence type="ECO:0000256" key="10">
    <source>
        <dbReference type="ARBA" id="ARBA00022840"/>
    </source>
</evidence>
<evidence type="ECO:0000256" key="9">
    <source>
        <dbReference type="ARBA" id="ARBA00022781"/>
    </source>
</evidence>
<evidence type="ECO:0000256" key="3">
    <source>
        <dbReference type="ARBA" id="ARBA00011648"/>
    </source>
</evidence>
<reference evidence="21" key="2">
    <citation type="journal article" date="2004" name="RNA">
        <title>Mitochondrial 3' tRNA editing in the jakobid Seculamonas ecuadoriensis: a novel mechanism and implications for tRNA processing.</title>
        <authorList>
            <person name="Leigh J."/>
            <person name="Lang B.F."/>
        </authorList>
    </citation>
    <scope>NUCLEOTIDE SEQUENCE</scope>
    <source>
        <strain evidence="21">ATCC 50688</strain>
    </source>
</reference>
<feature type="domain" description="ATP synthase YMF19-like N-terminal" evidence="20">
    <location>
        <begin position="2"/>
        <end position="82"/>
    </location>
</feature>
<geneLocation type="mitochondrion" evidence="21"/>
<keyword evidence="6" id="KW-0138">CF(0)</keyword>
<reference evidence="21" key="1">
    <citation type="journal article" date="2003" name="Mol. Biol. Evol.">
        <title>Structure of the bc1 complex from Seculamonas ecuadoriensis, a jakobid flagellate with an ancestral mitochondrial genome.</title>
        <authorList>
            <person name="Marx S."/>
            <person name="Baumgartner M."/>
            <person name="Kannan S."/>
            <person name="Braun H.P."/>
            <person name="Lang B.F."/>
            <person name="Burger G."/>
        </authorList>
    </citation>
    <scope>NUCLEOTIDE SEQUENCE</scope>
    <source>
        <strain evidence="21">ATCC 50688</strain>
    </source>
</reference>
<keyword evidence="16" id="KW-0066">ATP synthesis</keyword>
<feature type="transmembrane region" description="Helical" evidence="19">
    <location>
        <begin position="12"/>
        <end position="32"/>
    </location>
</feature>
<name>M4QAS5_SECEC</name>
<dbReference type="EC" id="7.1.2.2" evidence="4"/>
<keyword evidence="13" id="KW-0406">Ion transport</keyword>
<keyword evidence="12 19" id="KW-1133">Transmembrane helix</keyword>
<reference evidence="21" key="4">
    <citation type="journal article" date="2013" name="Genome Biol. Evol.">
        <title>Strikingly bacteria-like and gene-rich mitochondrial genomes throughout jakobid protists.</title>
        <authorList>
            <person name="Burger G."/>
            <person name="Gray M.W."/>
            <person name="Forget L."/>
            <person name="Lang B.F."/>
        </authorList>
    </citation>
    <scope>NUCLEOTIDE SEQUENCE</scope>
    <source>
        <strain evidence="21">ATCC 50688</strain>
    </source>
</reference>
<dbReference type="PANTHER" id="PTHR36816:SF1">
    <property type="entry name" value="ATP SYNTHASE PROTEIN YMF19"/>
    <property type="match status" value="1"/>
</dbReference>
<evidence type="ECO:0000313" key="21">
    <source>
        <dbReference type="EMBL" id="AGH24472.1"/>
    </source>
</evidence>
<evidence type="ECO:0000256" key="1">
    <source>
        <dbReference type="ARBA" id="ARBA00003096"/>
    </source>
</evidence>
<sequence>MPQLDKVTYFSQFFWLLVFFLSFYVICLKIILPSISTILKIRTKKIDSMSSEMNVLKEEQNSILSTYDTVLLQSFSESRKALQTVISQSNDWMVSSIRNVNSTSFANANHSYLSTINDINKEKLAFSKIDNLVKE</sequence>
<comment type="subcellular location">
    <subcellularLocation>
        <location evidence="2">Mitochondrion membrane</location>
        <topology evidence="2">Single-pass membrane protein</topology>
    </subcellularLocation>
</comment>
<comment type="catalytic activity">
    <reaction evidence="18">
        <text>ATP + H2O + 4 H(+)(in) = ADP + phosphate + 5 H(+)(out)</text>
        <dbReference type="Rhea" id="RHEA:57720"/>
        <dbReference type="ChEBI" id="CHEBI:15377"/>
        <dbReference type="ChEBI" id="CHEBI:15378"/>
        <dbReference type="ChEBI" id="CHEBI:30616"/>
        <dbReference type="ChEBI" id="CHEBI:43474"/>
        <dbReference type="ChEBI" id="CHEBI:456216"/>
        <dbReference type="EC" id="7.1.2.2"/>
    </reaction>
</comment>
<dbReference type="PANTHER" id="PTHR36816">
    <property type="entry name" value="ATP SYNTHASE PROTEIN YMF19"/>
    <property type="match status" value="1"/>
</dbReference>
<dbReference type="GO" id="GO:0031966">
    <property type="term" value="C:mitochondrial membrane"/>
    <property type="evidence" value="ECO:0007669"/>
    <property type="project" value="UniProtKB-SubCell"/>
</dbReference>
<dbReference type="RefSeq" id="YP_007890777.1">
    <property type="nucleotide sequence ID" value="NC_021128.1"/>
</dbReference>
<keyword evidence="10" id="KW-0067">ATP-binding</keyword>
<comment type="subunit">
    <text evidence="3">F-type ATPases have 2 components, CF(1) - the catalytic core - and CF(0) - the membrane proton channel. CF(1) has five subunits: alpha(3), beta(3), gamma(1), delta(1), epsilon(1). CF(0) has three main subunits: a, b and c.</text>
</comment>
<gene>
    <name evidence="21" type="primary">atp8</name>
</gene>
<dbReference type="InterPro" id="IPR044975">
    <property type="entry name" value="YMF19-like"/>
</dbReference>
<reference evidence="21" key="3">
    <citation type="journal article" date="2006" name="RNA">
        <title>Hybrid E. coli--Mitochondrial ribonuclease P RNAs are catalytically active.</title>
        <authorList>
            <person name="Seif E."/>
            <person name="Cadieux A."/>
            <person name="Lang B.F."/>
        </authorList>
    </citation>
    <scope>NUCLEOTIDE SEQUENCE</scope>
    <source>
        <strain evidence="21">ATCC 50688</strain>
    </source>
</reference>
<dbReference type="GO" id="GO:0045259">
    <property type="term" value="C:proton-transporting ATP synthase complex"/>
    <property type="evidence" value="ECO:0007669"/>
    <property type="project" value="UniProtKB-KW"/>
</dbReference>
<evidence type="ECO:0000259" key="20">
    <source>
        <dbReference type="Pfam" id="PF02326"/>
    </source>
</evidence>
<dbReference type="GeneID" id="15333259"/>
<organism evidence="21">
    <name type="scientific">Seculamonas ecuadoriensis</name>
    <name type="common">Flagellate</name>
    <dbReference type="NCBI Taxonomy" id="221724"/>
    <lineage>
        <taxon>Eukaryota</taxon>
        <taxon>Discoba</taxon>
        <taxon>Jakobida</taxon>
        <taxon>Histionina</taxon>
        <taxon>Seculamonas</taxon>
    </lineage>
</organism>
<evidence type="ECO:0000256" key="13">
    <source>
        <dbReference type="ARBA" id="ARBA00023065"/>
    </source>
</evidence>
<dbReference type="InterPro" id="IPR003319">
    <property type="entry name" value="YMF19-like_N"/>
</dbReference>
<dbReference type="GO" id="GO:0016787">
    <property type="term" value="F:hydrolase activity"/>
    <property type="evidence" value="ECO:0007669"/>
    <property type="project" value="UniProtKB-KW"/>
</dbReference>
<keyword evidence="14 21" id="KW-0496">Mitochondrion</keyword>
<evidence type="ECO:0000256" key="15">
    <source>
        <dbReference type="ARBA" id="ARBA00023136"/>
    </source>
</evidence>
<evidence type="ECO:0000256" key="18">
    <source>
        <dbReference type="ARBA" id="ARBA00048383"/>
    </source>
</evidence>
<dbReference type="Pfam" id="PF02326">
    <property type="entry name" value="YMF19"/>
    <property type="match status" value="1"/>
</dbReference>
<accession>M4QAS5</accession>
<keyword evidence="15 19" id="KW-0472">Membrane</keyword>
<evidence type="ECO:0000256" key="6">
    <source>
        <dbReference type="ARBA" id="ARBA00022547"/>
    </source>
</evidence>